<reference evidence="2 3" key="1">
    <citation type="submission" date="2019-03" db="EMBL/GenBank/DDBJ databases">
        <title>Single cell metagenomics reveals metabolic interactions within the superorganism composed of flagellate Streblomastix strix and complex community of Bacteroidetes bacteria on its surface.</title>
        <authorList>
            <person name="Treitli S.C."/>
            <person name="Kolisko M."/>
            <person name="Husnik F."/>
            <person name="Keeling P."/>
            <person name="Hampl V."/>
        </authorList>
    </citation>
    <scope>NUCLEOTIDE SEQUENCE [LARGE SCALE GENOMIC DNA]</scope>
    <source>
        <strain evidence="2">ST1C</strain>
    </source>
</reference>
<dbReference type="AlphaFoldDB" id="A0A5J4U7M6"/>
<feature type="region of interest" description="Disordered" evidence="1">
    <location>
        <begin position="134"/>
        <end position="158"/>
    </location>
</feature>
<evidence type="ECO:0000256" key="1">
    <source>
        <dbReference type="SAM" id="MobiDB-lite"/>
    </source>
</evidence>
<protein>
    <submittedName>
        <fullName evidence="2">Uncharacterized protein</fullName>
    </submittedName>
</protein>
<name>A0A5J4U7M6_9EUKA</name>
<evidence type="ECO:0000313" key="2">
    <source>
        <dbReference type="EMBL" id="KAA6365745.1"/>
    </source>
</evidence>
<proteinExistence type="predicted"/>
<dbReference type="Proteomes" id="UP000324800">
    <property type="component" value="Unassembled WGS sequence"/>
</dbReference>
<accession>A0A5J4U7M6</accession>
<gene>
    <name evidence="2" type="ORF">EZS28_038727</name>
</gene>
<dbReference type="EMBL" id="SNRW01020133">
    <property type="protein sequence ID" value="KAA6365745.1"/>
    <property type="molecule type" value="Genomic_DNA"/>
</dbReference>
<evidence type="ECO:0000313" key="3">
    <source>
        <dbReference type="Proteomes" id="UP000324800"/>
    </source>
</evidence>
<sequence>MNQEICKGEILTNKIRPDYDSYKQSTNCVFEWQKVCHANNKAPEILEKRRRVKQHQQSQQQIQSLQLTQQQQKFTGYRYNGKGWGLNNRFSQQSSIFAKLGYHMDTVPISEELLAVEVQDFSAKHTKIQQIELLQQPKASPKATAVRREELNKGASRS</sequence>
<organism evidence="2 3">
    <name type="scientific">Streblomastix strix</name>
    <dbReference type="NCBI Taxonomy" id="222440"/>
    <lineage>
        <taxon>Eukaryota</taxon>
        <taxon>Metamonada</taxon>
        <taxon>Preaxostyla</taxon>
        <taxon>Oxymonadida</taxon>
        <taxon>Streblomastigidae</taxon>
        <taxon>Streblomastix</taxon>
    </lineage>
</organism>
<comment type="caution">
    <text evidence="2">The sequence shown here is derived from an EMBL/GenBank/DDBJ whole genome shotgun (WGS) entry which is preliminary data.</text>
</comment>